<dbReference type="PANTHER" id="PTHR33643">
    <property type="entry name" value="UREASE ACCESSORY PROTEIN D"/>
    <property type="match status" value="1"/>
</dbReference>
<organism evidence="3 4">
    <name type="scientific">Candidatus Cetobacterium colombiensis</name>
    <dbReference type="NCBI Taxonomy" id="3073100"/>
    <lineage>
        <taxon>Bacteria</taxon>
        <taxon>Fusobacteriati</taxon>
        <taxon>Fusobacteriota</taxon>
        <taxon>Fusobacteriia</taxon>
        <taxon>Fusobacteriales</taxon>
        <taxon>Fusobacteriaceae</taxon>
        <taxon>Cetobacterium</taxon>
    </lineage>
</organism>
<comment type="similarity">
    <text evidence="1">Belongs to the UreD family.</text>
</comment>
<comment type="caution">
    <text evidence="3">The sequence shown here is derived from an EMBL/GenBank/DDBJ whole genome shotgun (WGS) entry which is preliminary data.</text>
</comment>
<evidence type="ECO:0000313" key="4">
    <source>
        <dbReference type="Proteomes" id="UP001279681"/>
    </source>
</evidence>
<dbReference type="HAMAP" id="MF_01384">
    <property type="entry name" value="UreD"/>
    <property type="match status" value="1"/>
</dbReference>
<evidence type="ECO:0000256" key="2">
    <source>
        <dbReference type="ARBA" id="ARBA00023186"/>
    </source>
</evidence>
<name>A0ABU4W7T6_9FUSO</name>
<dbReference type="Proteomes" id="UP001279681">
    <property type="component" value="Unassembled WGS sequence"/>
</dbReference>
<dbReference type="Pfam" id="PF01774">
    <property type="entry name" value="UreD"/>
    <property type="match status" value="1"/>
</dbReference>
<keyword evidence="4" id="KW-1185">Reference proteome</keyword>
<dbReference type="RefSeq" id="WP_320312653.1">
    <property type="nucleotide sequence ID" value="NZ_JAVIKH010000002.1"/>
</dbReference>
<dbReference type="PANTHER" id="PTHR33643:SF1">
    <property type="entry name" value="UREASE ACCESSORY PROTEIN D"/>
    <property type="match status" value="1"/>
</dbReference>
<gene>
    <name evidence="3" type="ORF">RFV38_01825</name>
</gene>
<evidence type="ECO:0000313" key="3">
    <source>
        <dbReference type="EMBL" id="MDX8335240.1"/>
    </source>
</evidence>
<evidence type="ECO:0000256" key="1">
    <source>
        <dbReference type="ARBA" id="ARBA00007177"/>
    </source>
</evidence>
<dbReference type="InterPro" id="IPR002669">
    <property type="entry name" value="UreD"/>
</dbReference>
<keyword evidence="2" id="KW-0143">Chaperone</keyword>
<sequence>MERCDGKIEIILENHIPRNETIIKKIYHEGVFKVSPTIHLDTEKIPCYFLMHMGGGYLEGEHCYNDIHLKENTRSIITTQTPTIIYKCVNNIPAKQFSKIHLEKNSVLEYIMDNTILFKDANYEQETDIYLDSTSTLILAEGITAGWSSDGQPFQYKLAKMKNRIYLDNKLVLLDKLLLSPEKNDLFSLGHFEEYLNYGTAIIIDSKIDLEFIEKMREYLQKYEVDVKYGVSKLEISGLVVRVLGNLTQDIQKIVYGATNYARKELLGSEKLDLRKQ</sequence>
<proteinExistence type="inferred from homology"/>
<protein>
    <submittedName>
        <fullName evidence="3">Urease accessory protein UreD</fullName>
    </submittedName>
</protein>
<reference evidence="4" key="1">
    <citation type="submission" date="2023-07" db="EMBL/GenBank/DDBJ databases">
        <authorList>
            <person name="Colorado M.A."/>
            <person name="Villamil L.M."/>
            <person name="Melo J.F."/>
            <person name="Rodriguez J.A."/>
            <person name="Ruiz R.Y."/>
        </authorList>
    </citation>
    <scope>NUCLEOTIDE SEQUENCE [LARGE SCALE GENOMIC DNA]</scope>
    <source>
        <strain evidence="4">C33</strain>
    </source>
</reference>
<accession>A0ABU4W7T6</accession>
<dbReference type="EMBL" id="JAVIKH010000002">
    <property type="protein sequence ID" value="MDX8335240.1"/>
    <property type="molecule type" value="Genomic_DNA"/>
</dbReference>